<dbReference type="NCBIfam" id="TIGR04111">
    <property type="entry name" value="BcepMu_gp16"/>
    <property type="match status" value="1"/>
</dbReference>
<dbReference type="EMBL" id="JBHSOG010000103">
    <property type="protein sequence ID" value="MFC5772100.1"/>
    <property type="molecule type" value="Genomic_DNA"/>
</dbReference>
<sequence length="70" mass="7734">MQTKTPQEVKDEFAAAGIPVSSWADEHGYRRSDVYRVLNGFSPCKRGIPHEIAVKLGIKPTPRDPAVASR</sequence>
<proteinExistence type="predicted"/>
<accession>A0ABW1AXM6</accession>
<reference evidence="2" key="1">
    <citation type="journal article" date="2019" name="Int. J. Syst. Evol. Microbiol.">
        <title>The Global Catalogue of Microorganisms (GCM) 10K type strain sequencing project: providing services to taxonomists for standard genome sequencing and annotation.</title>
        <authorList>
            <consortium name="The Broad Institute Genomics Platform"/>
            <consortium name="The Broad Institute Genome Sequencing Center for Infectious Disease"/>
            <person name="Wu L."/>
            <person name="Ma J."/>
        </authorList>
    </citation>
    <scope>NUCLEOTIDE SEQUENCE [LARGE SCALE GENOMIC DNA]</scope>
    <source>
        <strain evidence="2">SHR3</strain>
    </source>
</reference>
<dbReference type="GO" id="GO:0003677">
    <property type="term" value="F:DNA binding"/>
    <property type="evidence" value="ECO:0007669"/>
    <property type="project" value="UniProtKB-KW"/>
</dbReference>
<protein>
    <submittedName>
        <fullName evidence="1">DNA-binding protein</fullName>
    </submittedName>
</protein>
<gene>
    <name evidence="1" type="ORF">ACFPTN_22190</name>
</gene>
<dbReference type="InterPro" id="IPR026365">
    <property type="entry name" value="BcepMu_gp16"/>
</dbReference>
<organism evidence="1 2">
    <name type="scientific">Thauera sinica</name>
    <dbReference type="NCBI Taxonomy" id="2665146"/>
    <lineage>
        <taxon>Bacteria</taxon>
        <taxon>Pseudomonadati</taxon>
        <taxon>Pseudomonadota</taxon>
        <taxon>Betaproteobacteria</taxon>
        <taxon>Rhodocyclales</taxon>
        <taxon>Zoogloeaceae</taxon>
        <taxon>Thauera</taxon>
    </lineage>
</organism>
<dbReference type="Gene3D" id="1.10.260.40">
    <property type="entry name" value="lambda repressor-like DNA-binding domains"/>
    <property type="match status" value="1"/>
</dbReference>
<dbReference type="InterPro" id="IPR010982">
    <property type="entry name" value="Lambda_DNA-bd_dom_sf"/>
</dbReference>
<evidence type="ECO:0000313" key="1">
    <source>
        <dbReference type="EMBL" id="MFC5772100.1"/>
    </source>
</evidence>
<keyword evidence="2" id="KW-1185">Reference proteome</keyword>
<dbReference type="RefSeq" id="WP_096452375.1">
    <property type="nucleotide sequence ID" value="NZ_JBHSOG010000103.1"/>
</dbReference>
<keyword evidence="1" id="KW-0238">DNA-binding</keyword>
<name>A0ABW1AXM6_9RHOO</name>
<dbReference type="Proteomes" id="UP001595974">
    <property type="component" value="Unassembled WGS sequence"/>
</dbReference>
<comment type="caution">
    <text evidence="1">The sequence shown here is derived from an EMBL/GenBank/DDBJ whole genome shotgun (WGS) entry which is preliminary data.</text>
</comment>
<evidence type="ECO:0000313" key="2">
    <source>
        <dbReference type="Proteomes" id="UP001595974"/>
    </source>
</evidence>